<accession>A0ABV4I1H4</accession>
<dbReference type="PANTHER" id="PTHR43364">
    <property type="entry name" value="NADH-SPECIFIC METHYLGLYOXAL REDUCTASE-RELATED"/>
    <property type="match status" value="1"/>
</dbReference>
<organism evidence="2 3">
    <name type="scientific">Kineococcus mangrovi</name>
    <dbReference type="NCBI Taxonomy" id="1660183"/>
    <lineage>
        <taxon>Bacteria</taxon>
        <taxon>Bacillati</taxon>
        <taxon>Actinomycetota</taxon>
        <taxon>Actinomycetes</taxon>
        <taxon>Kineosporiales</taxon>
        <taxon>Kineosporiaceae</taxon>
        <taxon>Kineococcus</taxon>
    </lineage>
</organism>
<comment type="caution">
    <text evidence="2">The sequence shown here is derived from an EMBL/GenBank/DDBJ whole genome shotgun (WGS) entry which is preliminary data.</text>
</comment>
<dbReference type="InterPro" id="IPR050523">
    <property type="entry name" value="AKR_Detox_Biosynth"/>
</dbReference>
<dbReference type="Proteomes" id="UP001566476">
    <property type="component" value="Unassembled WGS sequence"/>
</dbReference>
<dbReference type="CDD" id="cd19091">
    <property type="entry name" value="AKR_PsAKR"/>
    <property type="match status" value="1"/>
</dbReference>
<feature type="domain" description="NADP-dependent oxidoreductase" evidence="1">
    <location>
        <begin position="16"/>
        <end position="320"/>
    </location>
</feature>
<gene>
    <name evidence="2" type="ORF">AB2L28_02300</name>
</gene>
<sequence>MEYRRLGRSGLRVSTITLGTMTFGGKGVFAAVGNTDVAQARRQVEIALDAGVNLLDTADAYSDGLSEEITGEVLEGVGSRRDDVLVATKARMVVGPGPNDGGASRHHLVRSVERSLRRLRTDHVDLYQIHEWDGQTPLEETLEALDTLVRSGKVRYVGVSNHCGWQLMKALATSDAHGYQRYVSQQIHYTLQARDAESELVPLSLDQDLGILVWSPLAGGLLSGKYRRDASAPEGSRHLGEWSEPPVHDEDALFDIVEELVRTGEAHGVSAAQVALAWLLGRPGVTSLVVGARTDEQLRDNLAAADLVLTEDERRRLDDVSAVPLRYPHWHQAATAAERLSPADLSLLGPHVQQPGSS</sequence>
<dbReference type="RefSeq" id="WP_370717097.1">
    <property type="nucleotide sequence ID" value="NZ_JBGGTQ010000001.1"/>
</dbReference>
<dbReference type="Gene3D" id="3.20.20.100">
    <property type="entry name" value="NADP-dependent oxidoreductase domain"/>
    <property type="match status" value="1"/>
</dbReference>
<keyword evidence="3" id="KW-1185">Reference proteome</keyword>
<dbReference type="InterPro" id="IPR036812">
    <property type="entry name" value="NAD(P)_OxRdtase_dom_sf"/>
</dbReference>
<name>A0ABV4I1H4_9ACTN</name>
<dbReference type="PANTHER" id="PTHR43364:SF18">
    <property type="entry name" value="OXIDOREDUCTASE"/>
    <property type="match status" value="1"/>
</dbReference>
<protein>
    <submittedName>
        <fullName evidence="2">Aldo/keto reductase</fullName>
    </submittedName>
</protein>
<dbReference type="SUPFAM" id="SSF51430">
    <property type="entry name" value="NAD(P)-linked oxidoreductase"/>
    <property type="match status" value="1"/>
</dbReference>
<evidence type="ECO:0000313" key="3">
    <source>
        <dbReference type="Proteomes" id="UP001566476"/>
    </source>
</evidence>
<dbReference type="Pfam" id="PF00248">
    <property type="entry name" value="Aldo_ket_red"/>
    <property type="match status" value="1"/>
</dbReference>
<evidence type="ECO:0000259" key="1">
    <source>
        <dbReference type="Pfam" id="PF00248"/>
    </source>
</evidence>
<evidence type="ECO:0000313" key="2">
    <source>
        <dbReference type="EMBL" id="MEZ0491067.1"/>
    </source>
</evidence>
<dbReference type="EMBL" id="JBGGTQ010000001">
    <property type="protein sequence ID" value="MEZ0491067.1"/>
    <property type="molecule type" value="Genomic_DNA"/>
</dbReference>
<proteinExistence type="predicted"/>
<dbReference type="InterPro" id="IPR023210">
    <property type="entry name" value="NADP_OxRdtase_dom"/>
</dbReference>
<reference evidence="2 3" key="1">
    <citation type="submission" date="2024-07" db="EMBL/GenBank/DDBJ databases">
        <authorList>
            <person name="Thanompreechachai J."/>
            <person name="Duangmal K."/>
        </authorList>
    </citation>
    <scope>NUCLEOTIDE SEQUENCE [LARGE SCALE GENOMIC DNA]</scope>
    <source>
        <strain evidence="2 3">TBRC 1896</strain>
    </source>
</reference>